<dbReference type="Gene3D" id="1.10.357.10">
    <property type="entry name" value="Tetracycline Repressor, domain 2"/>
    <property type="match status" value="1"/>
</dbReference>
<protein>
    <submittedName>
        <fullName evidence="6">TetR family transcriptional regulator</fullName>
    </submittedName>
</protein>
<dbReference type="Proteomes" id="UP001169862">
    <property type="component" value="Unassembled WGS sequence"/>
</dbReference>
<organism evidence="6 7">
    <name type="scientific">Neptunomonas phycophila</name>
    <dbReference type="NCBI Taxonomy" id="1572645"/>
    <lineage>
        <taxon>Bacteria</taxon>
        <taxon>Pseudomonadati</taxon>
        <taxon>Pseudomonadota</taxon>
        <taxon>Gammaproteobacteria</taxon>
        <taxon>Oceanospirillales</taxon>
        <taxon>Oceanospirillaceae</taxon>
        <taxon>Neptunomonas</taxon>
    </lineage>
</organism>
<evidence type="ECO:0000256" key="1">
    <source>
        <dbReference type="ARBA" id="ARBA00023015"/>
    </source>
</evidence>
<feature type="domain" description="HTH tetR-type" evidence="5">
    <location>
        <begin position="9"/>
        <end position="69"/>
    </location>
</feature>
<evidence type="ECO:0000256" key="2">
    <source>
        <dbReference type="ARBA" id="ARBA00023125"/>
    </source>
</evidence>
<dbReference type="Pfam" id="PF00440">
    <property type="entry name" value="TetR_N"/>
    <property type="match status" value="1"/>
</dbReference>
<dbReference type="GO" id="GO:0000976">
    <property type="term" value="F:transcription cis-regulatory region binding"/>
    <property type="evidence" value="ECO:0007669"/>
    <property type="project" value="TreeGrafter"/>
</dbReference>
<keyword evidence="2 4" id="KW-0238">DNA-binding</keyword>
<comment type="caution">
    <text evidence="6">The sequence shown here is derived from an EMBL/GenBank/DDBJ whole genome shotgun (WGS) entry which is preliminary data.</text>
</comment>
<dbReference type="InterPro" id="IPR001647">
    <property type="entry name" value="HTH_TetR"/>
</dbReference>
<dbReference type="SUPFAM" id="SSF46689">
    <property type="entry name" value="Homeodomain-like"/>
    <property type="match status" value="1"/>
</dbReference>
<accession>A0AAW7XHG0</accession>
<dbReference type="PANTHER" id="PTHR30055:SF240">
    <property type="entry name" value="HTH-TYPE TRANSCRIPTIONAL REGULATOR ACRR"/>
    <property type="match status" value="1"/>
</dbReference>
<dbReference type="RefSeq" id="WP_290034904.1">
    <property type="nucleotide sequence ID" value="NZ_JAUOPG010000004.1"/>
</dbReference>
<gene>
    <name evidence="6" type="ORF">Q4490_08385</name>
</gene>
<evidence type="ECO:0000259" key="5">
    <source>
        <dbReference type="PROSITE" id="PS50977"/>
    </source>
</evidence>
<dbReference type="InterPro" id="IPR050109">
    <property type="entry name" value="HTH-type_TetR-like_transc_reg"/>
</dbReference>
<feature type="DNA-binding region" description="H-T-H motif" evidence="4">
    <location>
        <begin position="32"/>
        <end position="51"/>
    </location>
</feature>
<reference evidence="6" key="1">
    <citation type="submission" date="2023-07" db="EMBL/GenBank/DDBJ databases">
        <title>Genome content predicts the carbon catabolic preferences of heterotrophic bacteria.</title>
        <authorList>
            <person name="Gralka M."/>
        </authorList>
    </citation>
    <scope>NUCLEOTIDE SEQUENCE</scope>
    <source>
        <strain evidence="6">I2M16</strain>
    </source>
</reference>
<dbReference type="GO" id="GO:0003700">
    <property type="term" value="F:DNA-binding transcription factor activity"/>
    <property type="evidence" value="ECO:0007669"/>
    <property type="project" value="TreeGrafter"/>
</dbReference>
<dbReference type="PRINTS" id="PR00455">
    <property type="entry name" value="HTHTETR"/>
</dbReference>
<name>A0AAW7XHG0_9GAMM</name>
<sequence>MRRTREEAEQTRQELLTTALRCYAERGINQVSLKAIAAEAGVTHGAFYWHFKNRDDLLIALAQSMDLPFEQHLIDQLQAIDQDALAALTHFLIDVTNDILFDPHAQQVYNLLYSRQQMLPQNDELMVLLSENREEWMGYINRFLKQARKQKQLRKKTRSLPLAEMLFGEMQGVLAVCDSLHPDVPESEKRLITQLTFENTIRGLMA</sequence>
<proteinExistence type="predicted"/>
<keyword evidence="3" id="KW-0804">Transcription</keyword>
<evidence type="ECO:0000256" key="3">
    <source>
        <dbReference type="ARBA" id="ARBA00023163"/>
    </source>
</evidence>
<evidence type="ECO:0000313" key="7">
    <source>
        <dbReference type="Proteomes" id="UP001169862"/>
    </source>
</evidence>
<dbReference type="PROSITE" id="PS50977">
    <property type="entry name" value="HTH_TETR_2"/>
    <property type="match status" value="1"/>
</dbReference>
<evidence type="ECO:0000256" key="4">
    <source>
        <dbReference type="PROSITE-ProRule" id="PRU00335"/>
    </source>
</evidence>
<keyword evidence="1" id="KW-0805">Transcription regulation</keyword>
<dbReference type="SUPFAM" id="SSF48498">
    <property type="entry name" value="Tetracyclin repressor-like, C-terminal domain"/>
    <property type="match status" value="1"/>
</dbReference>
<evidence type="ECO:0000313" key="6">
    <source>
        <dbReference type="EMBL" id="MDO6453580.1"/>
    </source>
</evidence>
<dbReference type="InterPro" id="IPR036271">
    <property type="entry name" value="Tet_transcr_reg_TetR-rel_C_sf"/>
</dbReference>
<dbReference type="InterPro" id="IPR009057">
    <property type="entry name" value="Homeodomain-like_sf"/>
</dbReference>
<dbReference type="PANTHER" id="PTHR30055">
    <property type="entry name" value="HTH-TYPE TRANSCRIPTIONAL REGULATOR RUTR"/>
    <property type="match status" value="1"/>
</dbReference>
<dbReference type="AlphaFoldDB" id="A0AAW7XHG0"/>
<dbReference type="EMBL" id="JAUOPG010000004">
    <property type="protein sequence ID" value="MDO6453580.1"/>
    <property type="molecule type" value="Genomic_DNA"/>
</dbReference>